<dbReference type="PROSITE" id="PS51371">
    <property type="entry name" value="CBS"/>
    <property type="match status" value="1"/>
</dbReference>
<dbReference type="PANTHER" id="PTHR48108">
    <property type="entry name" value="CBS DOMAIN-CONTAINING PROTEIN CBSX2, CHLOROPLASTIC"/>
    <property type="match status" value="1"/>
</dbReference>
<dbReference type="PANTHER" id="PTHR48108:SF26">
    <property type="entry name" value="CBS DOMAIN-CONTAINING PROTEIN DDB_G0289609"/>
    <property type="match status" value="1"/>
</dbReference>
<dbReference type="Pfam" id="PF00571">
    <property type="entry name" value="CBS"/>
    <property type="match status" value="1"/>
</dbReference>
<protein>
    <submittedName>
        <fullName evidence="4">CBS domain-containing protein</fullName>
    </submittedName>
</protein>
<name>A0ABR7WDU3_9ACTN</name>
<proteinExistence type="predicted"/>
<dbReference type="Pfam" id="PF18755">
    <property type="entry name" value="RAMA"/>
    <property type="match status" value="1"/>
</dbReference>
<keyword evidence="1" id="KW-0677">Repeat</keyword>
<gene>
    <name evidence="4" type="ORF">IDF66_13330</name>
</gene>
<evidence type="ECO:0000259" key="3">
    <source>
        <dbReference type="PROSITE" id="PS51371"/>
    </source>
</evidence>
<dbReference type="InterPro" id="IPR051462">
    <property type="entry name" value="CBS_domain-containing"/>
</dbReference>
<dbReference type="InterPro" id="IPR000644">
    <property type="entry name" value="CBS_dom"/>
</dbReference>
<keyword evidence="2" id="KW-0129">CBS domain</keyword>
<dbReference type="SUPFAM" id="SSF54631">
    <property type="entry name" value="CBS-domain pair"/>
    <property type="match status" value="1"/>
</dbReference>
<organism evidence="4 5">
    <name type="scientific">Gordonia hankookensis</name>
    <dbReference type="NCBI Taxonomy" id="589403"/>
    <lineage>
        <taxon>Bacteria</taxon>
        <taxon>Bacillati</taxon>
        <taxon>Actinomycetota</taxon>
        <taxon>Actinomycetes</taxon>
        <taxon>Mycobacteriales</taxon>
        <taxon>Gordoniaceae</taxon>
        <taxon>Gordonia</taxon>
    </lineage>
</organism>
<dbReference type="SMART" id="SM00116">
    <property type="entry name" value="CBS"/>
    <property type="match status" value="2"/>
</dbReference>
<evidence type="ECO:0000313" key="5">
    <source>
        <dbReference type="Proteomes" id="UP000602395"/>
    </source>
</evidence>
<sequence length="499" mass="56176">MGAARWWQRAGIECDDLADKGTGNAQSRDRRPRRLDEALICFPSTPTNRTIEQETRLRNLERKQLLIGGRRIRILDLIEGGLLVPGQDLVFKRPRAGARYDARVESDGSLTIEGRRYTSPSSAASAVAEVSLDGWHAWQVGDGGPYLHKLREQLLDQQKPESTGADGDERVRLRQEFLATVDERGVSCTVRELLAYWGADSRSQLVADEIDADLVNYDLLTTPNYLKVGMEDVVLLHRRRTDTDRDEEEAADDDAMPTLSEIGITLGNISFTSSDVVKVSPDSSLDEAITLMLLNDFSQLPVVAGPRSVKGAVTWQSIARARHRDVEAKLRDAMIPALQLPYDKELVDVLSDLQKHDFVLVMNAQRELTGIVTTADVVDAYGRLATPFLLIGELDQILRRVISDHVDIGKVSSICHLSSDRRIVSFSQLTMAHYEAILRDDSVWETLNWPLDRNTFLEGLSDLRKVRNDVVHFNRDTVPTHVINQFRQMIRLLREYIDG</sequence>
<dbReference type="Gene3D" id="3.10.580.10">
    <property type="entry name" value="CBS-domain"/>
    <property type="match status" value="1"/>
</dbReference>
<evidence type="ECO:0000256" key="1">
    <source>
        <dbReference type="ARBA" id="ARBA00022737"/>
    </source>
</evidence>
<dbReference type="RefSeq" id="WP_190267188.1">
    <property type="nucleotide sequence ID" value="NZ_BAABAD010000004.1"/>
</dbReference>
<dbReference type="EMBL" id="JACWMS010000002">
    <property type="protein sequence ID" value="MBD1320563.1"/>
    <property type="molecule type" value="Genomic_DNA"/>
</dbReference>
<dbReference type="InterPro" id="IPR040843">
    <property type="entry name" value="RAMA"/>
</dbReference>
<reference evidence="4 5" key="1">
    <citation type="submission" date="2020-09" db="EMBL/GenBank/DDBJ databases">
        <title>Novel species in genus Gordonia.</title>
        <authorList>
            <person name="Zhang G."/>
        </authorList>
    </citation>
    <scope>NUCLEOTIDE SEQUENCE [LARGE SCALE GENOMIC DNA]</scope>
    <source>
        <strain evidence="4 5">ON-33</strain>
    </source>
</reference>
<dbReference type="Proteomes" id="UP000602395">
    <property type="component" value="Unassembled WGS sequence"/>
</dbReference>
<evidence type="ECO:0000313" key="4">
    <source>
        <dbReference type="EMBL" id="MBD1320563.1"/>
    </source>
</evidence>
<comment type="caution">
    <text evidence="4">The sequence shown here is derived from an EMBL/GenBank/DDBJ whole genome shotgun (WGS) entry which is preliminary data.</text>
</comment>
<accession>A0ABR7WDU3</accession>
<evidence type="ECO:0000256" key="2">
    <source>
        <dbReference type="PROSITE-ProRule" id="PRU00703"/>
    </source>
</evidence>
<feature type="domain" description="CBS" evidence="3">
    <location>
        <begin position="271"/>
        <end position="330"/>
    </location>
</feature>
<dbReference type="InterPro" id="IPR046342">
    <property type="entry name" value="CBS_dom_sf"/>
</dbReference>
<keyword evidence="5" id="KW-1185">Reference proteome</keyword>